<evidence type="ECO:0000313" key="2">
    <source>
        <dbReference type="Proteomes" id="UP000193963"/>
    </source>
</evidence>
<organism evidence="1 2">
    <name type="scientific">Pseudooceanicola marinus</name>
    <dbReference type="NCBI Taxonomy" id="396013"/>
    <lineage>
        <taxon>Bacteria</taxon>
        <taxon>Pseudomonadati</taxon>
        <taxon>Pseudomonadota</taxon>
        <taxon>Alphaproteobacteria</taxon>
        <taxon>Rhodobacterales</taxon>
        <taxon>Paracoccaceae</taxon>
        <taxon>Pseudooceanicola</taxon>
    </lineage>
</organism>
<sequence>MDLETSLGRIRAQLSGMERMTRILRAEIESQISGFAPGTMEHEDEVSSGLGSLFRAAAPLASLAVDPYGHFAPDVWIGLDHEVTDAGATVAMKALRRPGPGGEGRGVARLSVNPVFPLARKPRWVTLETAVSVEALRQARALRIDTISFFQIGPGNTAEIPRSVTMNLRLHRPGGKTSDHLGHRIPVSTMPFEHAARVSRDTLAEIDLKDVSEATIILELPLAGNYTLHLDHFALLAIDEG</sequence>
<dbReference type="OrthoDB" id="7866953at2"/>
<proteinExistence type="predicted"/>
<gene>
    <name evidence="1" type="ORF">PSM7751_03962</name>
</gene>
<dbReference type="EMBL" id="FWFN01000010">
    <property type="protein sequence ID" value="SLN72833.1"/>
    <property type="molecule type" value="Genomic_DNA"/>
</dbReference>
<evidence type="ECO:0000313" key="1">
    <source>
        <dbReference type="EMBL" id="SLN72833.1"/>
    </source>
</evidence>
<dbReference type="AlphaFoldDB" id="A0A1X7A864"/>
<dbReference type="RefSeq" id="WP_085889977.1">
    <property type="nucleotide sequence ID" value="NZ_FWFN01000010.1"/>
</dbReference>
<reference evidence="1 2" key="1">
    <citation type="submission" date="2017-03" db="EMBL/GenBank/DDBJ databases">
        <authorList>
            <person name="Afonso C.L."/>
            <person name="Miller P.J."/>
            <person name="Scott M.A."/>
            <person name="Spackman E."/>
            <person name="Goraichik I."/>
            <person name="Dimitrov K.M."/>
            <person name="Suarez D.L."/>
            <person name="Swayne D.E."/>
        </authorList>
    </citation>
    <scope>NUCLEOTIDE SEQUENCE [LARGE SCALE GENOMIC DNA]</scope>
    <source>
        <strain evidence="1 2">CECT 7751</strain>
    </source>
</reference>
<dbReference type="Proteomes" id="UP000193963">
    <property type="component" value="Unassembled WGS sequence"/>
</dbReference>
<accession>A0A1X7A864</accession>
<keyword evidence="2" id="KW-1185">Reference proteome</keyword>
<name>A0A1X7A864_9RHOB</name>
<protein>
    <submittedName>
        <fullName evidence="1">Uncharacterized protein</fullName>
    </submittedName>
</protein>